<dbReference type="Proteomes" id="UP000198415">
    <property type="component" value="Unassembled WGS sequence"/>
</dbReference>
<dbReference type="EMBL" id="FZNR01000027">
    <property type="protein sequence ID" value="SNS88940.1"/>
    <property type="molecule type" value="Genomic_DNA"/>
</dbReference>
<sequence>MRGGVVEPGMSRKLVIAVAALAVSLAGCSSGSDSTIAPAAKNSEAPADARSQPELRASMEAQLGFPPKPDAETAQAFLADLKGIDPALVASQNADSLVNRGRDQCRDLKARPQSEWVTVANQRFVTPEAPKGLGDATASKIITVVRTRLCPGF</sequence>
<keyword evidence="3" id="KW-1185">Reference proteome</keyword>
<evidence type="ECO:0000313" key="2">
    <source>
        <dbReference type="EMBL" id="SNS88940.1"/>
    </source>
</evidence>
<protein>
    <recommendedName>
        <fullName evidence="4">DUF732 domain-containing protein</fullName>
    </recommendedName>
</protein>
<feature type="region of interest" description="Disordered" evidence="1">
    <location>
        <begin position="33"/>
        <end position="57"/>
    </location>
</feature>
<gene>
    <name evidence="2" type="ORF">SAMN06264365_12799</name>
</gene>
<evidence type="ECO:0008006" key="4">
    <source>
        <dbReference type="Google" id="ProtNLM"/>
    </source>
</evidence>
<accession>A0A239I5R8</accession>
<organism evidence="2 3">
    <name type="scientific">Actinoplanes regularis</name>
    <dbReference type="NCBI Taxonomy" id="52697"/>
    <lineage>
        <taxon>Bacteria</taxon>
        <taxon>Bacillati</taxon>
        <taxon>Actinomycetota</taxon>
        <taxon>Actinomycetes</taxon>
        <taxon>Micromonosporales</taxon>
        <taxon>Micromonosporaceae</taxon>
        <taxon>Actinoplanes</taxon>
    </lineage>
</organism>
<dbReference type="AlphaFoldDB" id="A0A239I5R8"/>
<reference evidence="2 3" key="1">
    <citation type="submission" date="2017-06" db="EMBL/GenBank/DDBJ databases">
        <authorList>
            <person name="Kim H.J."/>
            <person name="Triplett B.A."/>
        </authorList>
    </citation>
    <scope>NUCLEOTIDE SEQUENCE [LARGE SCALE GENOMIC DNA]</scope>
    <source>
        <strain evidence="2 3">DSM 43151</strain>
    </source>
</reference>
<dbReference type="PROSITE" id="PS51257">
    <property type="entry name" value="PROKAR_LIPOPROTEIN"/>
    <property type="match status" value="1"/>
</dbReference>
<proteinExistence type="predicted"/>
<evidence type="ECO:0000256" key="1">
    <source>
        <dbReference type="SAM" id="MobiDB-lite"/>
    </source>
</evidence>
<evidence type="ECO:0000313" key="3">
    <source>
        <dbReference type="Proteomes" id="UP000198415"/>
    </source>
</evidence>
<name>A0A239I5R8_9ACTN</name>